<sequence>STSACTGGSAGAESGQLGAGEEPASGAWEGAPRESHESPLPLELLCHGVEGLLPAAWAEEPAGADKDMGSLPQHRCGHKAEEEEGSLRSGSPEAEQTSARTPSQARPGAEESWDALFNDDGDCLDPRLLQELSGGEKRRESRQSPCFDYYGAEPSAPDLIDDELPHVIEIYDFPSDFRTEDLLRVFCSYQKKGFDIKWVDDTHALGIFSSPITARDALSTKHLMVKTRPLSQGSRASKAKARAYADYLQPAKERPETSAALARRLVIGALGVRSNQTPAQRDAERRKLQEARERKRLENKQREDAWEGRE</sequence>
<feature type="non-terminal residue" evidence="2">
    <location>
        <position position="310"/>
    </location>
</feature>
<dbReference type="AlphaFoldDB" id="A0A7K8SRD6"/>
<evidence type="ECO:0000313" key="2">
    <source>
        <dbReference type="EMBL" id="NXF32675.1"/>
    </source>
</evidence>
<reference evidence="2 3" key="1">
    <citation type="submission" date="2019-09" db="EMBL/GenBank/DDBJ databases">
        <title>Bird 10,000 Genomes (B10K) Project - Family phase.</title>
        <authorList>
            <person name="Zhang G."/>
        </authorList>
    </citation>
    <scope>NUCLEOTIDE SEQUENCE [LARGE SCALE GENOMIC DNA]</scope>
    <source>
        <strain evidence="2">B10K-CU-031-10</strain>
        <tissue evidence="2">Muscle</tissue>
    </source>
</reference>
<dbReference type="Gene3D" id="3.30.70.330">
    <property type="match status" value="1"/>
</dbReference>
<gene>
    <name evidence="2" type="primary">R3hcc1l</name>
    <name evidence="2" type="ORF">NYCBRA_R09234</name>
</gene>
<dbReference type="Proteomes" id="UP000538472">
    <property type="component" value="Unassembled WGS sequence"/>
</dbReference>
<dbReference type="PANTHER" id="PTHR21678">
    <property type="entry name" value="GROWTH INHIBITION AND DIFFERENTIATION RELATED PROTEIN 88"/>
    <property type="match status" value="1"/>
</dbReference>
<dbReference type="EMBL" id="VWZB01000121">
    <property type="protein sequence ID" value="NXF32675.1"/>
    <property type="molecule type" value="Genomic_DNA"/>
</dbReference>
<name>A0A7K8SRD6_9AVES</name>
<organism evidence="2 3">
    <name type="scientific">Nyctibius bracteatus</name>
    <name type="common">Rufous potoo</name>
    <dbReference type="NCBI Taxonomy" id="48426"/>
    <lineage>
        <taxon>Eukaryota</taxon>
        <taxon>Metazoa</taxon>
        <taxon>Chordata</taxon>
        <taxon>Craniata</taxon>
        <taxon>Vertebrata</taxon>
        <taxon>Euteleostomi</taxon>
        <taxon>Archelosauria</taxon>
        <taxon>Archosauria</taxon>
        <taxon>Dinosauria</taxon>
        <taxon>Saurischia</taxon>
        <taxon>Theropoda</taxon>
        <taxon>Coelurosauria</taxon>
        <taxon>Aves</taxon>
        <taxon>Neognathae</taxon>
        <taxon>Neoaves</taxon>
        <taxon>Strisores</taxon>
        <taxon>Caprimulgiformes</taxon>
        <taxon>Nyctibiidae</taxon>
        <taxon>Nyctibius</taxon>
    </lineage>
</organism>
<comment type="caution">
    <text evidence="2">The sequence shown here is derived from an EMBL/GenBank/DDBJ whole genome shotgun (WGS) entry which is preliminary data.</text>
</comment>
<evidence type="ECO:0000256" key="1">
    <source>
        <dbReference type="SAM" id="MobiDB-lite"/>
    </source>
</evidence>
<evidence type="ECO:0000313" key="3">
    <source>
        <dbReference type="Proteomes" id="UP000538472"/>
    </source>
</evidence>
<feature type="region of interest" description="Disordered" evidence="1">
    <location>
        <begin position="57"/>
        <end position="109"/>
    </location>
</feature>
<dbReference type="InterPro" id="IPR012677">
    <property type="entry name" value="Nucleotide-bd_a/b_plait_sf"/>
</dbReference>
<feature type="compositionally biased region" description="Polar residues" evidence="1">
    <location>
        <begin position="94"/>
        <end position="104"/>
    </location>
</feature>
<protein>
    <submittedName>
        <fullName evidence="2">R3HCL protein</fullName>
    </submittedName>
</protein>
<dbReference type="PANTHER" id="PTHR21678:SF7">
    <property type="entry name" value="COILED-COIL DOMAIN-CONTAINING PROTEIN R3HCC1L"/>
    <property type="match status" value="1"/>
</dbReference>
<feature type="compositionally biased region" description="Basic and acidic residues" evidence="1">
    <location>
        <begin position="281"/>
        <end position="310"/>
    </location>
</feature>
<feature type="region of interest" description="Disordered" evidence="1">
    <location>
        <begin position="1"/>
        <end position="42"/>
    </location>
</feature>
<dbReference type="InterPro" id="IPR039884">
    <property type="entry name" value="R3HC1/R3HCL"/>
</dbReference>
<accession>A0A7K8SRD6</accession>
<feature type="non-terminal residue" evidence="2">
    <location>
        <position position="1"/>
    </location>
</feature>
<keyword evidence="3" id="KW-1185">Reference proteome</keyword>
<feature type="region of interest" description="Disordered" evidence="1">
    <location>
        <begin position="273"/>
        <end position="310"/>
    </location>
</feature>
<proteinExistence type="predicted"/>